<dbReference type="AlphaFoldDB" id="A0AAN9EWJ1"/>
<sequence>MANLPVSSEFLRINGILFIYCFCSYFTCLHLVIILYLRGLCSCAALASLLVKRRKGDISCRTHIRMKQYNTCNMRNGQFALVKSEPDIFAG</sequence>
<keyword evidence="3" id="KW-1185">Reference proteome</keyword>
<comment type="caution">
    <text evidence="2">The sequence shown here is derived from an EMBL/GenBank/DDBJ whole genome shotgun (WGS) entry which is preliminary data.</text>
</comment>
<feature type="transmembrane region" description="Helical" evidence="1">
    <location>
        <begin position="15"/>
        <end position="37"/>
    </location>
</feature>
<keyword evidence="1" id="KW-0472">Membrane</keyword>
<keyword evidence="1" id="KW-1133">Transmembrane helix</keyword>
<keyword evidence="1" id="KW-0812">Transmembrane</keyword>
<organism evidence="2 3">
    <name type="scientific">Clitoria ternatea</name>
    <name type="common">Butterfly pea</name>
    <dbReference type="NCBI Taxonomy" id="43366"/>
    <lineage>
        <taxon>Eukaryota</taxon>
        <taxon>Viridiplantae</taxon>
        <taxon>Streptophyta</taxon>
        <taxon>Embryophyta</taxon>
        <taxon>Tracheophyta</taxon>
        <taxon>Spermatophyta</taxon>
        <taxon>Magnoliopsida</taxon>
        <taxon>eudicotyledons</taxon>
        <taxon>Gunneridae</taxon>
        <taxon>Pentapetalae</taxon>
        <taxon>rosids</taxon>
        <taxon>fabids</taxon>
        <taxon>Fabales</taxon>
        <taxon>Fabaceae</taxon>
        <taxon>Papilionoideae</taxon>
        <taxon>50 kb inversion clade</taxon>
        <taxon>NPAAA clade</taxon>
        <taxon>indigoferoid/millettioid clade</taxon>
        <taxon>Phaseoleae</taxon>
        <taxon>Clitoria</taxon>
    </lineage>
</organism>
<dbReference type="EMBL" id="JAYKXN010000008">
    <property type="protein sequence ID" value="KAK7265064.1"/>
    <property type="molecule type" value="Genomic_DNA"/>
</dbReference>
<evidence type="ECO:0000256" key="1">
    <source>
        <dbReference type="SAM" id="Phobius"/>
    </source>
</evidence>
<name>A0AAN9EWJ1_CLITE</name>
<evidence type="ECO:0000313" key="2">
    <source>
        <dbReference type="EMBL" id="KAK7265064.1"/>
    </source>
</evidence>
<proteinExistence type="predicted"/>
<reference evidence="2 3" key="1">
    <citation type="submission" date="2024-01" db="EMBL/GenBank/DDBJ databases">
        <title>The genomes of 5 underutilized Papilionoideae crops provide insights into root nodulation and disease resistance.</title>
        <authorList>
            <person name="Yuan L."/>
        </authorList>
    </citation>
    <scope>NUCLEOTIDE SEQUENCE [LARGE SCALE GENOMIC DNA]</scope>
    <source>
        <strain evidence="2">LY-2023</strain>
        <tissue evidence="2">Leaf</tissue>
    </source>
</reference>
<evidence type="ECO:0000313" key="3">
    <source>
        <dbReference type="Proteomes" id="UP001359559"/>
    </source>
</evidence>
<dbReference type="Proteomes" id="UP001359559">
    <property type="component" value="Unassembled WGS sequence"/>
</dbReference>
<accession>A0AAN9EWJ1</accession>
<protein>
    <submittedName>
        <fullName evidence="2">Uncharacterized protein</fullName>
    </submittedName>
</protein>
<gene>
    <name evidence="2" type="ORF">RJT34_32680</name>
</gene>